<evidence type="ECO:0000259" key="19">
    <source>
        <dbReference type="Pfam" id="PF24621"/>
    </source>
</evidence>
<dbReference type="CDD" id="cd08195">
    <property type="entry name" value="DHQS"/>
    <property type="match status" value="1"/>
</dbReference>
<dbReference type="GO" id="GO:0005737">
    <property type="term" value="C:cytoplasm"/>
    <property type="evidence" value="ECO:0007669"/>
    <property type="project" value="UniProtKB-SubCell"/>
</dbReference>
<evidence type="ECO:0000256" key="17">
    <source>
        <dbReference type="HAMAP-Rule" id="MF_00110"/>
    </source>
</evidence>
<evidence type="ECO:0000256" key="6">
    <source>
        <dbReference type="ARBA" id="ARBA00013031"/>
    </source>
</evidence>
<dbReference type="GO" id="GO:0003856">
    <property type="term" value="F:3-dehydroquinate synthase activity"/>
    <property type="evidence" value="ECO:0007669"/>
    <property type="project" value="UniProtKB-UniRule"/>
</dbReference>
<comment type="function">
    <text evidence="17">Catalyzes the conversion of 3-deoxy-D-arabino-heptulosonate 7-phosphate (DAHP) to dehydroquinate (DHQ).</text>
</comment>
<protein>
    <recommendedName>
        <fullName evidence="7 17">3-dehydroquinate synthase</fullName>
        <shortName evidence="17">DHQS</shortName>
        <ecNumber evidence="6 17">4.2.3.4</ecNumber>
    </recommendedName>
</protein>
<feature type="binding site" evidence="17">
    <location>
        <position position="138"/>
    </location>
    <ligand>
        <name>NAD(+)</name>
        <dbReference type="ChEBI" id="CHEBI:57540"/>
    </ligand>
</feature>
<evidence type="ECO:0000256" key="3">
    <source>
        <dbReference type="ARBA" id="ARBA00004496"/>
    </source>
</evidence>
<dbReference type="NCBIfam" id="TIGR01357">
    <property type="entry name" value="aroB"/>
    <property type="match status" value="1"/>
</dbReference>
<keyword evidence="9 17" id="KW-0028">Amino-acid biosynthesis</keyword>
<evidence type="ECO:0000256" key="1">
    <source>
        <dbReference type="ARBA" id="ARBA00001393"/>
    </source>
</evidence>
<keyword evidence="14 17" id="KW-0057">Aromatic amino acid biosynthesis</keyword>
<dbReference type="InterPro" id="IPR016037">
    <property type="entry name" value="DHQ_synth_AroB"/>
</dbReference>
<keyword evidence="13 17" id="KW-0520">NAD</keyword>
<dbReference type="Pfam" id="PF01761">
    <property type="entry name" value="DHQ_synthase"/>
    <property type="match status" value="1"/>
</dbReference>
<dbReference type="SUPFAM" id="SSF56796">
    <property type="entry name" value="Dehydroquinate synthase-like"/>
    <property type="match status" value="1"/>
</dbReference>
<comment type="subcellular location">
    <subcellularLocation>
        <location evidence="3 17">Cytoplasm</location>
    </subcellularLocation>
</comment>
<dbReference type="InterPro" id="IPR030960">
    <property type="entry name" value="DHQS/DOIS_N"/>
</dbReference>
<evidence type="ECO:0000256" key="14">
    <source>
        <dbReference type="ARBA" id="ARBA00023141"/>
    </source>
</evidence>
<evidence type="ECO:0000259" key="18">
    <source>
        <dbReference type="Pfam" id="PF01761"/>
    </source>
</evidence>
<evidence type="ECO:0000256" key="11">
    <source>
        <dbReference type="ARBA" id="ARBA00022741"/>
    </source>
</evidence>
<feature type="domain" description="3-dehydroquinate synthase N-terminal" evidence="18">
    <location>
        <begin position="64"/>
        <end position="175"/>
    </location>
</feature>
<evidence type="ECO:0000256" key="8">
    <source>
        <dbReference type="ARBA" id="ARBA00022490"/>
    </source>
</evidence>
<feature type="binding site" evidence="17">
    <location>
        <begin position="101"/>
        <end position="105"/>
    </location>
    <ligand>
        <name>NAD(+)</name>
        <dbReference type="ChEBI" id="CHEBI:57540"/>
    </ligand>
</feature>
<reference evidence="21" key="1">
    <citation type="submission" date="2017-02" db="EMBL/GenBank/DDBJ databases">
        <authorList>
            <person name="Varghese N."/>
            <person name="Submissions S."/>
        </authorList>
    </citation>
    <scope>NUCLEOTIDE SEQUENCE [LARGE SCALE GENOMIC DNA]</scope>
    <source>
        <strain evidence="21">9H-4</strain>
    </source>
</reference>
<dbReference type="RefSeq" id="WP_078700892.1">
    <property type="nucleotide sequence ID" value="NZ_LT796768.1"/>
</dbReference>
<dbReference type="FunFam" id="3.40.50.1970:FF:000012">
    <property type="entry name" value="3-dehydroquinate synthase"/>
    <property type="match status" value="1"/>
</dbReference>
<dbReference type="PIRSF" id="PIRSF001455">
    <property type="entry name" value="DHQ_synth"/>
    <property type="match status" value="1"/>
</dbReference>
<name>A0A1T4Z8U6_9ACTN</name>
<dbReference type="AlphaFoldDB" id="A0A1T4Z8U6"/>
<evidence type="ECO:0000256" key="7">
    <source>
        <dbReference type="ARBA" id="ARBA00017684"/>
    </source>
</evidence>
<evidence type="ECO:0000256" key="13">
    <source>
        <dbReference type="ARBA" id="ARBA00023027"/>
    </source>
</evidence>
<evidence type="ECO:0000256" key="5">
    <source>
        <dbReference type="ARBA" id="ARBA00005412"/>
    </source>
</evidence>
<keyword evidence="10 17" id="KW-0479">Metal-binding</keyword>
<keyword evidence="15 17" id="KW-0456">Lyase</keyword>
<feature type="binding site" evidence="17">
    <location>
        <position position="180"/>
    </location>
    <ligand>
        <name>Zn(2+)</name>
        <dbReference type="ChEBI" id="CHEBI:29105"/>
    </ligand>
</feature>
<organism evidence="20 21">
    <name type="scientific">Aeromicrobium choanae</name>
    <dbReference type="NCBI Taxonomy" id="1736691"/>
    <lineage>
        <taxon>Bacteria</taxon>
        <taxon>Bacillati</taxon>
        <taxon>Actinomycetota</taxon>
        <taxon>Actinomycetes</taxon>
        <taxon>Propionibacteriales</taxon>
        <taxon>Nocardioidaceae</taxon>
        <taxon>Aeromicrobium</taxon>
    </lineage>
</organism>
<evidence type="ECO:0000256" key="15">
    <source>
        <dbReference type="ARBA" id="ARBA00023239"/>
    </source>
</evidence>
<evidence type="ECO:0000256" key="10">
    <source>
        <dbReference type="ARBA" id="ARBA00022723"/>
    </source>
</evidence>
<evidence type="ECO:0000313" key="21">
    <source>
        <dbReference type="Proteomes" id="UP000191040"/>
    </source>
</evidence>
<comment type="cofactor">
    <cofactor evidence="2 17">
        <name>NAD(+)</name>
        <dbReference type="ChEBI" id="CHEBI:57540"/>
    </cofactor>
</comment>
<dbReference type="EMBL" id="LT796768">
    <property type="protein sequence ID" value="SKB09975.1"/>
    <property type="molecule type" value="Genomic_DNA"/>
</dbReference>
<comment type="caution">
    <text evidence="17">Lacks conserved residue(s) required for the propagation of feature annotation.</text>
</comment>
<dbReference type="GO" id="GO:0008652">
    <property type="term" value="P:amino acid biosynthetic process"/>
    <property type="evidence" value="ECO:0007669"/>
    <property type="project" value="UniProtKB-KW"/>
</dbReference>
<evidence type="ECO:0000256" key="16">
    <source>
        <dbReference type="ARBA" id="ARBA00023285"/>
    </source>
</evidence>
<dbReference type="GO" id="GO:0009073">
    <property type="term" value="P:aromatic amino acid family biosynthetic process"/>
    <property type="evidence" value="ECO:0007669"/>
    <property type="project" value="UniProtKB-KW"/>
</dbReference>
<evidence type="ECO:0000256" key="2">
    <source>
        <dbReference type="ARBA" id="ARBA00001911"/>
    </source>
</evidence>
<keyword evidence="16 17" id="KW-0170">Cobalt</keyword>
<dbReference type="STRING" id="1736691.SAMN06295964_3006"/>
<dbReference type="Gene3D" id="1.20.1090.10">
    <property type="entry name" value="Dehydroquinate synthase-like - alpha domain"/>
    <property type="match status" value="1"/>
</dbReference>
<evidence type="ECO:0000256" key="12">
    <source>
        <dbReference type="ARBA" id="ARBA00022833"/>
    </source>
</evidence>
<comment type="catalytic activity">
    <reaction evidence="1 17">
        <text>7-phospho-2-dehydro-3-deoxy-D-arabino-heptonate = 3-dehydroquinate + phosphate</text>
        <dbReference type="Rhea" id="RHEA:21968"/>
        <dbReference type="ChEBI" id="CHEBI:32364"/>
        <dbReference type="ChEBI" id="CHEBI:43474"/>
        <dbReference type="ChEBI" id="CHEBI:58394"/>
        <dbReference type="EC" id="4.2.3.4"/>
    </reaction>
</comment>
<evidence type="ECO:0000256" key="9">
    <source>
        <dbReference type="ARBA" id="ARBA00022605"/>
    </source>
</evidence>
<feature type="binding site" evidence="17">
    <location>
        <begin position="67"/>
        <end position="72"/>
    </location>
    <ligand>
        <name>NAD(+)</name>
        <dbReference type="ChEBI" id="CHEBI:57540"/>
    </ligand>
</feature>
<evidence type="ECO:0000256" key="4">
    <source>
        <dbReference type="ARBA" id="ARBA00004661"/>
    </source>
</evidence>
<feature type="binding site" evidence="17">
    <location>
        <position position="264"/>
    </location>
    <ligand>
        <name>Zn(2+)</name>
        <dbReference type="ChEBI" id="CHEBI:29105"/>
    </ligand>
</feature>
<dbReference type="Pfam" id="PF24621">
    <property type="entry name" value="DHQS_C"/>
    <property type="match status" value="1"/>
</dbReference>
<gene>
    <name evidence="17" type="primary">aroB</name>
    <name evidence="20" type="ORF">SAMN06295964_3006</name>
</gene>
<feature type="binding site" evidence="17">
    <location>
        <begin position="125"/>
        <end position="126"/>
    </location>
    <ligand>
        <name>NAD(+)</name>
        <dbReference type="ChEBI" id="CHEBI:57540"/>
    </ligand>
</feature>
<dbReference type="OrthoDB" id="9806583at2"/>
<dbReference type="InterPro" id="IPR030963">
    <property type="entry name" value="DHQ_synth_fam"/>
</dbReference>
<dbReference type="PANTHER" id="PTHR43622">
    <property type="entry name" value="3-DEHYDROQUINATE SYNTHASE"/>
    <property type="match status" value="1"/>
</dbReference>
<dbReference type="GO" id="GO:0000166">
    <property type="term" value="F:nucleotide binding"/>
    <property type="evidence" value="ECO:0007669"/>
    <property type="project" value="UniProtKB-KW"/>
</dbReference>
<keyword evidence="11 17" id="KW-0547">Nucleotide-binding</keyword>
<dbReference type="GO" id="GO:0046872">
    <property type="term" value="F:metal ion binding"/>
    <property type="evidence" value="ECO:0007669"/>
    <property type="project" value="UniProtKB-KW"/>
</dbReference>
<feature type="domain" description="3-dehydroquinate synthase C-terminal" evidence="19">
    <location>
        <begin position="177"/>
        <end position="324"/>
    </location>
</feature>
<dbReference type="Proteomes" id="UP000191040">
    <property type="component" value="Chromosome I"/>
</dbReference>
<dbReference type="EC" id="4.2.3.4" evidence="6 17"/>
<comment type="cofactor">
    <cofactor evidence="17">
        <name>Co(2+)</name>
        <dbReference type="ChEBI" id="CHEBI:48828"/>
    </cofactor>
    <cofactor evidence="17">
        <name>Zn(2+)</name>
        <dbReference type="ChEBI" id="CHEBI:29105"/>
    </cofactor>
    <text evidence="17">Binds 1 divalent metal cation per subunit. Can use either Co(2+) or Zn(2+).</text>
</comment>
<dbReference type="GO" id="GO:0009423">
    <property type="term" value="P:chorismate biosynthetic process"/>
    <property type="evidence" value="ECO:0007669"/>
    <property type="project" value="UniProtKB-UniRule"/>
</dbReference>
<keyword evidence="8 17" id="KW-0963">Cytoplasm</keyword>
<dbReference type="InterPro" id="IPR050071">
    <property type="entry name" value="Dehydroquinate_synthase"/>
</dbReference>
<dbReference type="UniPathway" id="UPA00053">
    <property type="reaction ID" value="UER00085"/>
</dbReference>
<dbReference type="InterPro" id="IPR056179">
    <property type="entry name" value="DHQS_C"/>
</dbReference>
<keyword evidence="21" id="KW-1185">Reference proteome</keyword>
<keyword evidence="12 17" id="KW-0862">Zinc</keyword>
<evidence type="ECO:0000313" key="20">
    <source>
        <dbReference type="EMBL" id="SKB09975.1"/>
    </source>
</evidence>
<accession>A0A1T4Z8U6</accession>
<sequence>MTRRVAVETAQPYEVVVGHHVMAELESLVPEDALRVAIIHAGPVLGVAEGLAQHLPGREVLLIEAPDGEQAKTVEFLAHCWDQLGLRGFTRSDLVIGVGGGATTDLAGFVAASWLRGVRFVTVPTTVLGMVDAAVGGKTGINVAAGKNLVGAFHEPVGVLCDLATLAELPARELRGGLAEVVKCGFIADPSILDDVESAPERALDPADDLLADLVTRGIAVKARTVAGDLRETGADGSIGREALNYGHTLGHAIERHEKYTMRHGEAISVGMVFVAELAHRSGLIDDALLARHRATLGLVGLPTNYDRATFEELLSGMRLDKKTRGDQLRFVVLDALASPRVLAGPDEDVLRASWEAVRG</sequence>
<dbReference type="HAMAP" id="MF_00110">
    <property type="entry name" value="DHQ_synthase"/>
    <property type="match status" value="1"/>
</dbReference>
<feature type="binding site" evidence="17">
    <location>
        <position position="248"/>
    </location>
    <ligand>
        <name>Zn(2+)</name>
        <dbReference type="ChEBI" id="CHEBI:29105"/>
    </ligand>
</feature>
<comment type="similarity">
    <text evidence="5 17">Belongs to the sugar phosphate cyclases superfamily. Dehydroquinate synthase family.</text>
</comment>
<dbReference type="Gene3D" id="3.40.50.1970">
    <property type="match status" value="1"/>
</dbReference>
<dbReference type="PANTHER" id="PTHR43622:SF7">
    <property type="entry name" value="3-DEHYDROQUINATE SYNTHASE, CHLOROPLASTIC"/>
    <property type="match status" value="1"/>
</dbReference>
<proteinExistence type="inferred from homology"/>
<feature type="binding site" evidence="17">
    <location>
        <position position="147"/>
    </location>
    <ligand>
        <name>NAD(+)</name>
        <dbReference type="ChEBI" id="CHEBI:57540"/>
    </ligand>
</feature>
<comment type="pathway">
    <text evidence="4 17">Metabolic intermediate biosynthesis; chorismate biosynthesis; chorismate from D-erythrose 4-phosphate and phosphoenolpyruvate: step 2/7.</text>
</comment>